<dbReference type="InterPro" id="IPR032675">
    <property type="entry name" value="LRR_dom_sf"/>
</dbReference>
<protein>
    <recommendedName>
        <fullName evidence="3">F-box domain-containing protein</fullName>
    </recommendedName>
</protein>
<reference evidence="1" key="1">
    <citation type="journal article" date="2020" name="Fungal Divers.">
        <title>Resolving the Mortierellaceae phylogeny through synthesis of multi-gene phylogenetics and phylogenomics.</title>
        <authorList>
            <person name="Vandepol N."/>
            <person name="Liber J."/>
            <person name="Desiro A."/>
            <person name="Na H."/>
            <person name="Kennedy M."/>
            <person name="Barry K."/>
            <person name="Grigoriev I.V."/>
            <person name="Miller A.N."/>
            <person name="O'Donnell K."/>
            <person name="Stajich J.E."/>
            <person name="Bonito G."/>
        </authorList>
    </citation>
    <scope>NUCLEOTIDE SEQUENCE</scope>
    <source>
        <strain evidence="1">NRRL 2591</strain>
    </source>
</reference>
<evidence type="ECO:0000313" key="1">
    <source>
        <dbReference type="EMBL" id="KAF9548490.1"/>
    </source>
</evidence>
<name>A0A9P6FCY0_9FUNG</name>
<dbReference type="Gene3D" id="3.80.10.10">
    <property type="entry name" value="Ribonuclease Inhibitor"/>
    <property type="match status" value="1"/>
</dbReference>
<organism evidence="1 2">
    <name type="scientific">Mortierella hygrophila</name>
    <dbReference type="NCBI Taxonomy" id="979708"/>
    <lineage>
        <taxon>Eukaryota</taxon>
        <taxon>Fungi</taxon>
        <taxon>Fungi incertae sedis</taxon>
        <taxon>Mucoromycota</taxon>
        <taxon>Mortierellomycotina</taxon>
        <taxon>Mortierellomycetes</taxon>
        <taxon>Mortierellales</taxon>
        <taxon>Mortierellaceae</taxon>
        <taxon>Mortierella</taxon>
    </lineage>
</organism>
<dbReference type="AlphaFoldDB" id="A0A9P6FCY0"/>
<proteinExistence type="predicted"/>
<dbReference type="GO" id="GO:0019005">
    <property type="term" value="C:SCF ubiquitin ligase complex"/>
    <property type="evidence" value="ECO:0007669"/>
    <property type="project" value="TreeGrafter"/>
</dbReference>
<keyword evidence="2" id="KW-1185">Reference proteome</keyword>
<dbReference type="SUPFAM" id="SSF52047">
    <property type="entry name" value="RNI-like"/>
    <property type="match status" value="1"/>
</dbReference>
<dbReference type="GO" id="GO:0031146">
    <property type="term" value="P:SCF-dependent proteasomal ubiquitin-dependent protein catabolic process"/>
    <property type="evidence" value="ECO:0007669"/>
    <property type="project" value="TreeGrafter"/>
</dbReference>
<gene>
    <name evidence="1" type="ORF">EC957_006303</name>
</gene>
<dbReference type="PANTHER" id="PTHR13318">
    <property type="entry name" value="PARTNER OF PAIRED, ISOFORM B-RELATED"/>
    <property type="match status" value="1"/>
</dbReference>
<evidence type="ECO:0008006" key="3">
    <source>
        <dbReference type="Google" id="ProtNLM"/>
    </source>
</evidence>
<comment type="caution">
    <text evidence="1">The sequence shown here is derived from an EMBL/GenBank/DDBJ whole genome shotgun (WGS) entry which is preliminary data.</text>
</comment>
<accession>A0A9P6FCY0</accession>
<dbReference type="Proteomes" id="UP000723463">
    <property type="component" value="Unassembled WGS sequence"/>
</dbReference>
<dbReference type="EMBL" id="JAAAXW010000029">
    <property type="protein sequence ID" value="KAF9548490.1"/>
    <property type="molecule type" value="Genomic_DNA"/>
</dbReference>
<sequence>MAFITTIAAVMEPATTRFFDMPELVDHLTKYLDYPGISKLMLTSRRMHDLCMPAQYRRVQPGRFFYDRTTDSMQSFAKNVHRVRELTIWRHGIVYYTSCVTAFLDLLATQQSIASTVSRQPSLSRPAWLAPRDPHLCKVVPIPPMTLLTKLSFFFGEQGEFEGCPYYLPSYRDPKATITQLCWLIESNPHLLDIKLQGFIIKDGRDASLLTRTISGLQKLQNLSVFFFQWDEWAGPWTSRIGVDLFFACSPTLRNWTVRTDELYEEDIDMFTDEFVQLPPGDLQSWEKSDEECGLKMTTPRRQEPMLDLKTLSLGALAGETMEEDIRSVFRRCPNLMTLEISPIPSAIIDIQRLAQDIARHCPKLSDMSFHAFGEGAEVAGELLLLILKDLTPQQVTGFNCSHLPLFTSEGLGSGAEAGYIFRQHSGTLRTLSLSGCRNIDSKAIQTILVGCEALEDLLIAWKPGSDQRQLCLHLEDAIEFPWGCTRLQRLDLRIAIPDEPLHHLADGVVPYYNRPAPTILSPAERAQFRSLGSFYQQIGALTELRSLDLKALFFDPAEKGRGISVQDTTFPGLFGLWNNEAGRPGYLQLLGGLTKLESLSGSISATTEEARATIGMNEVIWMEEHWPLLERGQFFRDDDEERLPTPLLPPMARFFVIPELITQITQYLDYKGRRQNFQEIT</sequence>
<evidence type="ECO:0000313" key="2">
    <source>
        <dbReference type="Proteomes" id="UP000723463"/>
    </source>
</evidence>